<feature type="region of interest" description="Disordered" evidence="1">
    <location>
        <begin position="29"/>
        <end position="67"/>
    </location>
</feature>
<dbReference type="Proteomes" id="UP000265520">
    <property type="component" value="Unassembled WGS sequence"/>
</dbReference>
<comment type="caution">
    <text evidence="2">The sequence shown here is derived from an EMBL/GenBank/DDBJ whole genome shotgun (WGS) entry which is preliminary data.</text>
</comment>
<dbReference type="AlphaFoldDB" id="A0A392REX8"/>
<keyword evidence="3" id="KW-1185">Reference proteome</keyword>
<proteinExistence type="predicted"/>
<evidence type="ECO:0000313" key="2">
    <source>
        <dbReference type="EMBL" id="MCI34682.1"/>
    </source>
</evidence>
<dbReference type="EMBL" id="LXQA010216173">
    <property type="protein sequence ID" value="MCI34682.1"/>
    <property type="molecule type" value="Genomic_DNA"/>
</dbReference>
<accession>A0A392REX8</accession>
<feature type="compositionally biased region" description="Acidic residues" evidence="1">
    <location>
        <begin position="29"/>
        <end position="39"/>
    </location>
</feature>
<organism evidence="2 3">
    <name type="scientific">Trifolium medium</name>
    <dbReference type="NCBI Taxonomy" id="97028"/>
    <lineage>
        <taxon>Eukaryota</taxon>
        <taxon>Viridiplantae</taxon>
        <taxon>Streptophyta</taxon>
        <taxon>Embryophyta</taxon>
        <taxon>Tracheophyta</taxon>
        <taxon>Spermatophyta</taxon>
        <taxon>Magnoliopsida</taxon>
        <taxon>eudicotyledons</taxon>
        <taxon>Gunneridae</taxon>
        <taxon>Pentapetalae</taxon>
        <taxon>rosids</taxon>
        <taxon>fabids</taxon>
        <taxon>Fabales</taxon>
        <taxon>Fabaceae</taxon>
        <taxon>Papilionoideae</taxon>
        <taxon>50 kb inversion clade</taxon>
        <taxon>NPAAA clade</taxon>
        <taxon>Hologalegina</taxon>
        <taxon>IRL clade</taxon>
        <taxon>Trifolieae</taxon>
        <taxon>Trifolium</taxon>
    </lineage>
</organism>
<evidence type="ECO:0000313" key="3">
    <source>
        <dbReference type="Proteomes" id="UP000265520"/>
    </source>
</evidence>
<feature type="non-terminal residue" evidence="2">
    <location>
        <position position="101"/>
    </location>
</feature>
<sequence length="101" mass="11456">MIEKRGGKNAPIVEGVADKSPMIILSSDCEEDENEDDKDDDARMFFGNNMNSDLNDLDMEEDGEGSYHNNEVADEVEEDPLRHHQFDIKITDAMAYSKQVM</sequence>
<protein>
    <submittedName>
        <fullName evidence="2">Uncharacterized protein</fullName>
    </submittedName>
</protein>
<feature type="compositionally biased region" description="Acidic residues" evidence="1">
    <location>
        <begin position="55"/>
        <end position="64"/>
    </location>
</feature>
<reference evidence="2 3" key="1">
    <citation type="journal article" date="2018" name="Front. Plant Sci.">
        <title>Red Clover (Trifolium pratense) and Zigzag Clover (T. medium) - A Picture of Genomic Similarities and Differences.</title>
        <authorList>
            <person name="Dluhosova J."/>
            <person name="Istvanek J."/>
            <person name="Nedelnik J."/>
            <person name="Repkova J."/>
        </authorList>
    </citation>
    <scope>NUCLEOTIDE SEQUENCE [LARGE SCALE GENOMIC DNA]</scope>
    <source>
        <strain evidence="3">cv. 10/8</strain>
        <tissue evidence="2">Leaf</tissue>
    </source>
</reference>
<name>A0A392REX8_9FABA</name>
<evidence type="ECO:0000256" key="1">
    <source>
        <dbReference type="SAM" id="MobiDB-lite"/>
    </source>
</evidence>